<organism evidence="7 8">
    <name type="scientific">Planoprotostelium fungivorum</name>
    <dbReference type="NCBI Taxonomy" id="1890364"/>
    <lineage>
        <taxon>Eukaryota</taxon>
        <taxon>Amoebozoa</taxon>
        <taxon>Evosea</taxon>
        <taxon>Variosea</taxon>
        <taxon>Cavosteliida</taxon>
        <taxon>Cavosteliaceae</taxon>
        <taxon>Planoprotostelium</taxon>
    </lineage>
</organism>
<dbReference type="EMBL" id="MDYQ01000115">
    <property type="protein sequence ID" value="PRP81866.1"/>
    <property type="molecule type" value="Genomic_DNA"/>
</dbReference>
<gene>
    <name evidence="7" type="ORF">PROFUN_08730</name>
</gene>
<feature type="region of interest" description="Disordered" evidence="5">
    <location>
        <begin position="428"/>
        <end position="465"/>
    </location>
</feature>
<accession>A0A2P6ND23</accession>
<dbReference type="PANTHER" id="PTHR15549">
    <property type="entry name" value="PAIRED IMMUNOGLOBULIN-LIKE TYPE 2 RECEPTOR"/>
    <property type="match status" value="1"/>
</dbReference>
<proteinExistence type="predicted"/>
<feature type="region of interest" description="Disordered" evidence="5">
    <location>
        <begin position="115"/>
        <end position="166"/>
    </location>
</feature>
<evidence type="ECO:0000256" key="1">
    <source>
        <dbReference type="ARBA" id="ARBA00004167"/>
    </source>
</evidence>
<protein>
    <submittedName>
        <fullName evidence="7">Uncharacterized protein</fullName>
    </submittedName>
</protein>
<evidence type="ECO:0000256" key="4">
    <source>
        <dbReference type="ARBA" id="ARBA00023136"/>
    </source>
</evidence>
<keyword evidence="3 6" id="KW-1133">Transmembrane helix</keyword>
<feature type="region of interest" description="Disordered" evidence="5">
    <location>
        <begin position="65"/>
        <end position="102"/>
    </location>
</feature>
<evidence type="ECO:0000256" key="5">
    <source>
        <dbReference type="SAM" id="MobiDB-lite"/>
    </source>
</evidence>
<feature type="transmembrane region" description="Helical" evidence="6">
    <location>
        <begin position="607"/>
        <end position="630"/>
    </location>
</feature>
<feature type="compositionally biased region" description="Basic and acidic residues" evidence="5">
    <location>
        <begin position="115"/>
        <end position="136"/>
    </location>
</feature>
<feature type="compositionally biased region" description="Polar residues" evidence="5">
    <location>
        <begin position="380"/>
        <end position="396"/>
    </location>
</feature>
<keyword evidence="4 6" id="KW-0472">Membrane</keyword>
<dbReference type="GO" id="GO:0016020">
    <property type="term" value="C:membrane"/>
    <property type="evidence" value="ECO:0007669"/>
    <property type="project" value="UniProtKB-SubCell"/>
</dbReference>
<dbReference type="InParanoid" id="A0A2P6ND23"/>
<name>A0A2P6ND23_9EUKA</name>
<feature type="compositionally biased region" description="Polar residues" evidence="5">
    <location>
        <begin position="188"/>
        <end position="204"/>
    </location>
</feature>
<keyword evidence="2 6" id="KW-0812">Transmembrane</keyword>
<evidence type="ECO:0000256" key="3">
    <source>
        <dbReference type="ARBA" id="ARBA00022989"/>
    </source>
</evidence>
<comment type="caution">
    <text evidence="7">The sequence shown here is derived from an EMBL/GenBank/DDBJ whole genome shotgun (WGS) entry which is preliminary data.</text>
</comment>
<dbReference type="GO" id="GO:0071944">
    <property type="term" value="C:cell periphery"/>
    <property type="evidence" value="ECO:0007669"/>
    <property type="project" value="UniProtKB-ARBA"/>
</dbReference>
<feature type="compositionally biased region" description="Low complexity" evidence="5">
    <location>
        <begin position="137"/>
        <end position="157"/>
    </location>
</feature>
<feature type="region of interest" description="Disordered" evidence="5">
    <location>
        <begin position="314"/>
        <end position="333"/>
    </location>
</feature>
<feature type="region of interest" description="Disordered" evidence="5">
    <location>
        <begin position="653"/>
        <end position="702"/>
    </location>
</feature>
<feature type="compositionally biased region" description="Polar residues" evidence="5">
    <location>
        <begin position="442"/>
        <end position="463"/>
    </location>
</feature>
<reference evidence="7 8" key="1">
    <citation type="journal article" date="2018" name="Genome Biol. Evol.">
        <title>Multiple Roots of Fruiting Body Formation in Amoebozoa.</title>
        <authorList>
            <person name="Hillmann F."/>
            <person name="Forbes G."/>
            <person name="Novohradska S."/>
            <person name="Ferling I."/>
            <person name="Riege K."/>
            <person name="Groth M."/>
            <person name="Westermann M."/>
            <person name="Marz M."/>
            <person name="Spaller T."/>
            <person name="Winckler T."/>
            <person name="Schaap P."/>
            <person name="Glockner G."/>
        </authorList>
    </citation>
    <scope>NUCLEOTIDE SEQUENCE [LARGE SCALE GENOMIC DNA]</scope>
    <source>
        <strain evidence="7 8">Jena</strain>
    </source>
</reference>
<evidence type="ECO:0000313" key="7">
    <source>
        <dbReference type="EMBL" id="PRP81866.1"/>
    </source>
</evidence>
<feature type="region of interest" description="Disordered" evidence="5">
    <location>
        <begin position="187"/>
        <end position="234"/>
    </location>
</feature>
<comment type="subcellular location">
    <subcellularLocation>
        <location evidence="1">Membrane</location>
        <topology evidence="1">Single-pass membrane protein</topology>
    </subcellularLocation>
</comment>
<feature type="region of interest" description="Disordered" evidence="5">
    <location>
        <begin position="372"/>
        <end position="399"/>
    </location>
</feature>
<evidence type="ECO:0000256" key="6">
    <source>
        <dbReference type="SAM" id="Phobius"/>
    </source>
</evidence>
<sequence>MATDAKKLEALSMLKERVLKRIKCLAPGTSQSIIESMNRDLSKIEGELTRLYTSKEATPVRRPLSDISNTHQSHKQIKSTFKSRPIEPPPSPIYCNESQTSTRDTTVPLELDLSHHDQNDSHFDHSSHDLARERNRSSISSPRISSFTPSSSNTITSLPSKSTQHAAELEGGLHRLLRGLCRMHDTNTAHTSPSPTPTIRSLTTPPKPTITRDMSTPDISPDRLSDCTTDSSDTSFASNHDVFHSAKETEMKIKYSHPSPSRLPRPSFLSGGKLTDDLVVEEQDWMSQEMRETSDFALIEEQLLWEEFQTSDASDSIRLDEDDGDEMKEGRERREDDLDLLFEEWENDEFTECTTPAMDRYKVDCTNPSPVKREPVTPIRSKTSSSTRALKSTPTPVSMAPSPELIRLIEDEVVSNAIILPPRSYVDHRRTSRRDSPIPIQRQPQRDTMTSPDVQNSRPNRQVTPEMKQLGSFFVDWLSDRVQRGPIFVPKSKLLRRLFTHKMKATALLLLFAPLIVYSQLPSAAELDLAFADWAKTYGFQGDMTAGRANFEASIQSQLNSPPGAEYDVNIFSGISKAEFNAGYLGLIAPEVPVVAEAVAAGLSTGAIVGIAVGGAVALALVAGGVFAVVKYRQKKNREDQTDINMRNLASRQAVTSPTPAPAPAPQATQTSQEGGYVDLLSPKDRHQSITARSPGFEFTQQ</sequence>
<dbReference type="Proteomes" id="UP000241769">
    <property type="component" value="Unassembled WGS sequence"/>
</dbReference>
<keyword evidence="8" id="KW-1185">Reference proteome</keyword>
<evidence type="ECO:0000256" key="2">
    <source>
        <dbReference type="ARBA" id="ARBA00022692"/>
    </source>
</evidence>
<evidence type="ECO:0000313" key="8">
    <source>
        <dbReference type="Proteomes" id="UP000241769"/>
    </source>
</evidence>
<dbReference type="AlphaFoldDB" id="A0A2P6ND23"/>
<dbReference type="InterPro" id="IPR051694">
    <property type="entry name" value="Immunoregulatory_rcpt-like"/>
</dbReference>